<dbReference type="AlphaFoldDB" id="A0A644YLB1"/>
<protein>
    <submittedName>
        <fullName evidence="1">Uncharacterized protein</fullName>
    </submittedName>
</protein>
<proteinExistence type="predicted"/>
<evidence type="ECO:0000313" key="1">
    <source>
        <dbReference type="EMBL" id="MPM28671.1"/>
    </source>
</evidence>
<dbReference type="EMBL" id="VSSQ01005317">
    <property type="protein sequence ID" value="MPM28671.1"/>
    <property type="molecule type" value="Genomic_DNA"/>
</dbReference>
<organism evidence="1">
    <name type="scientific">bioreactor metagenome</name>
    <dbReference type="NCBI Taxonomy" id="1076179"/>
    <lineage>
        <taxon>unclassified sequences</taxon>
        <taxon>metagenomes</taxon>
        <taxon>ecological metagenomes</taxon>
    </lineage>
</organism>
<name>A0A644YLB1_9ZZZZ</name>
<reference evidence="1" key="1">
    <citation type="submission" date="2019-08" db="EMBL/GenBank/DDBJ databases">
        <authorList>
            <person name="Kucharzyk K."/>
            <person name="Murdoch R.W."/>
            <person name="Higgins S."/>
            <person name="Loffler F."/>
        </authorList>
    </citation>
    <scope>NUCLEOTIDE SEQUENCE</scope>
</reference>
<comment type="caution">
    <text evidence="1">The sequence shown here is derived from an EMBL/GenBank/DDBJ whole genome shotgun (WGS) entry which is preliminary data.</text>
</comment>
<sequence length="62" mass="6768">MGGPADMIKWQRDHALPLAAFEKLSEEQKAGKFPIGVLYKAEGVKEYTEAYDELIAAAQGGK</sequence>
<gene>
    <name evidence="1" type="ORF">SDC9_75198</name>
</gene>
<accession>A0A644YLB1</accession>